<feature type="transmembrane region" description="Helical" evidence="6">
    <location>
        <begin position="230"/>
        <end position="254"/>
    </location>
</feature>
<evidence type="ECO:0000256" key="6">
    <source>
        <dbReference type="SAM" id="Phobius"/>
    </source>
</evidence>
<feature type="transmembrane region" description="Helical" evidence="6">
    <location>
        <begin position="183"/>
        <end position="203"/>
    </location>
</feature>
<dbReference type="Pfam" id="PF02653">
    <property type="entry name" value="BPD_transp_2"/>
    <property type="match status" value="1"/>
</dbReference>
<keyword evidence="2" id="KW-1003">Cell membrane</keyword>
<comment type="caution">
    <text evidence="7">The sequence shown here is derived from an EMBL/GenBank/DDBJ whole genome shotgun (WGS) entry which is preliminary data.</text>
</comment>
<reference evidence="7" key="1">
    <citation type="submission" date="2022-01" db="EMBL/GenBank/DDBJ databases">
        <authorList>
            <person name="Jo J.-H."/>
            <person name="Im W.-T."/>
        </authorList>
    </citation>
    <scope>NUCLEOTIDE SEQUENCE</scope>
    <source>
        <strain evidence="7">I2-34</strain>
    </source>
</reference>
<protein>
    <submittedName>
        <fullName evidence="7">ABC transporter permease</fullName>
    </submittedName>
</protein>
<keyword evidence="5 6" id="KW-0472">Membrane</keyword>
<dbReference type="EMBL" id="JAKLTQ010000004">
    <property type="protein sequence ID" value="MCG2621973.1"/>
    <property type="molecule type" value="Genomic_DNA"/>
</dbReference>
<evidence type="ECO:0000256" key="5">
    <source>
        <dbReference type="ARBA" id="ARBA00023136"/>
    </source>
</evidence>
<feature type="transmembrane region" description="Helical" evidence="6">
    <location>
        <begin position="144"/>
        <end position="163"/>
    </location>
</feature>
<feature type="transmembrane region" description="Helical" evidence="6">
    <location>
        <begin position="59"/>
        <end position="81"/>
    </location>
</feature>
<dbReference type="RefSeq" id="WP_237819703.1">
    <property type="nucleotide sequence ID" value="NZ_JAKLTQ010000004.1"/>
</dbReference>
<accession>A0ABS9L5V9</accession>
<feature type="transmembrane region" description="Helical" evidence="6">
    <location>
        <begin position="32"/>
        <end position="53"/>
    </location>
</feature>
<keyword evidence="3 6" id="KW-0812">Transmembrane</keyword>
<proteinExistence type="predicted"/>
<feature type="transmembrane region" description="Helical" evidence="6">
    <location>
        <begin position="88"/>
        <end position="106"/>
    </location>
</feature>
<evidence type="ECO:0000256" key="2">
    <source>
        <dbReference type="ARBA" id="ARBA00022475"/>
    </source>
</evidence>
<feature type="transmembrane region" description="Helical" evidence="6">
    <location>
        <begin position="316"/>
        <end position="332"/>
    </location>
</feature>
<gene>
    <name evidence="7" type="ORF">LVY72_08590</name>
</gene>
<dbReference type="Proteomes" id="UP001165368">
    <property type="component" value="Unassembled WGS sequence"/>
</dbReference>
<keyword evidence="8" id="KW-1185">Reference proteome</keyword>
<dbReference type="InterPro" id="IPR001851">
    <property type="entry name" value="ABC_transp_permease"/>
</dbReference>
<feature type="transmembrane region" description="Helical" evidence="6">
    <location>
        <begin position="112"/>
        <end position="132"/>
    </location>
</feature>
<sequence>MTTQLSVATPTPAEPRYGIWPRTRRLVLQQPILQVLVLGVVVVWLLVTVPGIANLRSATALLIIASLLSLAAMGQTLVVILGGLDLAIPGYVIFGAFAAANLAGGQGWPVPAAFLLTIAVCGGLGATIGFLCHRLKVEPLMMTLGMGAVLTGGTLFLANGNYASAPAGFLRGLAGVTSTTFGIPIPPIILIVAAAAVLLWLGLTRTPAGRSLYATGINARAARLTRINTTAVWTLVFAASGALAGIAGMFIASFSSGWAQSIGEPYLFSGLAAVLVGGTTFGSIRGSFTRTLLGALILTGLSTIIVSNGLAEAQSRIIYGVIILIVVALYGRERHVRDRF</sequence>
<comment type="subcellular location">
    <subcellularLocation>
        <location evidence="1">Cell membrane</location>
        <topology evidence="1">Multi-pass membrane protein</topology>
    </subcellularLocation>
</comment>
<feature type="transmembrane region" description="Helical" evidence="6">
    <location>
        <begin position="266"/>
        <end position="284"/>
    </location>
</feature>
<keyword evidence="4 6" id="KW-1133">Transmembrane helix</keyword>
<dbReference type="PANTHER" id="PTHR32196">
    <property type="entry name" value="ABC TRANSPORTER PERMEASE PROTEIN YPHD-RELATED-RELATED"/>
    <property type="match status" value="1"/>
</dbReference>
<evidence type="ECO:0000313" key="8">
    <source>
        <dbReference type="Proteomes" id="UP001165368"/>
    </source>
</evidence>
<evidence type="ECO:0000256" key="1">
    <source>
        <dbReference type="ARBA" id="ARBA00004651"/>
    </source>
</evidence>
<evidence type="ECO:0000256" key="3">
    <source>
        <dbReference type="ARBA" id="ARBA00022692"/>
    </source>
</evidence>
<dbReference type="CDD" id="cd06579">
    <property type="entry name" value="TM_PBP1_transp_AraH_like"/>
    <property type="match status" value="1"/>
</dbReference>
<name>A0ABS9L5V9_9MICC</name>
<feature type="transmembrane region" description="Helical" evidence="6">
    <location>
        <begin position="291"/>
        <end position="310"/>
    </location>
</feature>
<organism evidence="7 8">
    <name type="scientific">Arthrobacter hankyongi</name>
    <dbReference type="NCBI Taxonomy" id="2904801"/>
    <lineage>
        <taxon>Bacteria</taxon>
        <taxon>Bacillati</taxon>
        <taxon>Actinomycetota</taxon>
        <taxon>Actinomycetes</taxon>
        <taxon>Micrococcales</taxon>
        <taxon>Micrococcaceae</taxon>
        <taxon>Arthrobacter</taxon>
    </lineage>
</organism>
<evidence type="ECO:0000256" key="4">
    <source>
        <dbReference type="ARBA" id="ARBA00022989"/>
    </source>
</evidence>
<evidence type="ECO:0000313" key="7">
    <source>
        <dbReference type="EMBL" id="MCG2621973.1"/>
    </source>
</evidence>